<dbReference type="PANTHER" id="PTHR30502">
    <property type="entry name" value="2-KETO-3-DEOXY-L-RHAMNONATE ALDOLASE"/>
    <property type="match status" value="1"/>
</dbReference>
<dbReference type="EMBL" id="CP096040">
    <property type="protein sequence ID" value="USQ95467.1"/>
    <property type="molecule type" value="Genomic_DNA"/>
</dbReference>
<protein>
    <submittedName>
        <fullName evidence="5">Aldolase/citrate lyase family protein</fullName>
    </submittedName>
</protein>
<dbReference type="SUPFAM" id="SSF51621">
    <property type="entry name" value="Phosphoenolpyruvate/pyruvate domain"/>
    <property type="match status" value="1"/>
</dbReference>
<dbReference type="PANTHER" id="PTHR30502:SF0">
    <property type="entry name" value="PHOSPHOENOLPYRUVATE CARBOXYLASE FAMILY PROTEIN"/>
    <property type="match status" value="1"/>
</dbReference>
<dbReference type="InterPro" id="IPR005000">
    <property type="entry name" value="Aldolase/citrate-lyase_domain"/>
</dbReference>
<evidence type="ECO:0000259" key="4">
    <source>
        <dbReference type="Pfam" id="PF03328"/>
    </source>
</evidence>
<dbReference type="GO" id="GO:0016829">
    <property type="term" value="F:lyase activity"/>
    <property type="evidence" value="ECO:0007669"/>
    <property type="project" value="UniProtKB-KW"/>
</dbReference>
<dbReference type="InterPro" id="IPR050251">
    <property type="entry name" value="HpcH-HpaI_aldolase"/>
</dbReference>
<proteinExistence type="inferred from homology"/>
<dbReference type="InterPro" id="IPR040442">
    <property type="entry name" value="Pyrv_kinase-like_dom_sf"/>
</dbReference>
<evidence type="ECO:0000256" key="3">
    <source>
        <dbReference type="ARBA" id="ARBA00023239"/>
    </source>
</evidence>
<evidence type="ECO:0000256" key="1">
    <source>
        <dbReference type="ARBA" id="ARBA00005568"/>
    </source>
</evidence>
<sequence>MLRPNAVKARLARREPSLGAWLFMASPPAAELLSHVGFDALIVDLEHSPAALGEAVDQLRAAGGRPDGPTLLARLPNVEAAVVKPVLDMGVEGLFAPALESADEVERLVRAAYYPPRGARGLHYTVSRAAGWGADSAAYPDHAADQTLIVVMIESEKGVAAIPEMAAVDGVDMFFIGPLDLSASIGVAGEYDSPAFMELWGEAERRILESGVALGGTILPGHPAQRLFERQYAFVTVGADAGFLRSAAVSALDGARRPAHD</sequence>
<comment type="similarity">
    <text evidence="1">Belongs to the HpcH/HpaI aldolase family.</text>
</comment>
<dbReference type="Proteomes" id="UP001057520">
    <property type="component" value="Chromosome"/>
</dbReference>
<evidence type="ECO:0000256" key="2">
    <source>
        <dbReference type="ARBA" id="ARBA00022723"/>
    </source>
</evidence>
<accession>A0ABY4ZRP2</accession>
<dbReference type="Gene3D" id="3.20.20.60">
    <property type="entry name" value="Phosphoenolpyruvate-binding domains"/>
    <property type="match status" value="1"/>
</dbReference>
<name>A0ABY4ZRP2_9CAUL</name>
<evidence type="ECO:0000313" key="6">
    <source>
        <dbReference type="Proteomes" id="UP001057520"/>
    </source>
</evidence>
<keyword evidence="2" id="KW-0479">Metal-binding</keyword>
<evidence type="ECO:0000313" key="5">
    <source>
        <dbReference type="EMBL" id="USQ95467.1"/>
    </source>
</evidence>
<dbReference type="InterPro" id="IPR015813">
    <property type="entry name" value="Pyrv/PenolPyrv_kinase-like_dom"/>
</dbReference>
<reference evidence="5 6" key="1">
    <citation type="submission" date="2022-04" db="EMBL/GenBank/DDBJ databases">
        <title>Genome sequence of soybean root-associated Caulobacter segnis RL271.</title>
        <authorList>
            <person name="Longley R."/>
            <person name="Bonito G."/>
            <person name="Trigodet F."/>
            <person name="Crosson S."/>
            <person name="Fiebig A."/>
        </authorList>
    </citation>
    <scope>NUCLEOTIDE SEQUENCE [LARGE SCALE GENOMIC DNA]</scope>
    <source>
        <strain evidence="5 6">RL271</strain>
    </source>
</reference>
<dbReference type="Pfam" id="PF03328">
    <property type="entry name" value="HpcH_HpaI"/>
    <property type="match status" value="1"/>
</dbReference>
<gene>
    <name evidence="5" type="ORF">MZV50_23450</name>
</gene>
<keyword evidence="6" id="KW-1185">Reference proteome</keyword>
<organism evidence="5 6">
    <name type="scientific">Caulobacter segnis</name>
    <dbReference type="NCBI Taxonomy" id="88688"/>
    <lineage>
        <taxon>Bacteria</taxon>
        <taxon>Pseudomonadati</taxon>
        <taxon>Pseudomonadota</taxon>
        <taxon>Alphaproteobacteria</taxon>
        <taxon>Caulobacterales</taxon>
        <taxon>Caulobacteraceae</taxon>
        <taxon>Caulobacter</taxon>
    </lineage>
</organism>
<feature type="domain" description="HpcH/HpaI aldolase/citrate lyase" evidence="4">
    <location>
        <begin position="19"/>
        <end position="244"/>
    </location>
</feature>
<keyword evidence="3 5" id="KW-0456">Lyase</keyword>